<dbReference type="EMBL" id="JEMA01001218">
    <property type="protein sequence ID" value="KYF61119.1"/>
    <property type="molecule type" value="Genomic_DNA"/>
</dbReference>
<dbReference type="GO" id="GO:0015192">
    <property type="term" value="F:L-phenylalanine transmembrane transporter activity"/>
    <property type="evidence" value="ECO:0007669"/>
    <property type="project" value="TreeGrafter"/>
</dbReference>
<evidence type="ECO:0000256" key="4">
    <source>
        <dbReference type="ARBA" id="ARBA00022519"/>
    </source>
</evidence>
<dbReference type="InterPro" id="IPR052157">
    <property type="entry name" value="BCAA_transport_permease"/>
</dbReference>
<comment type="similarity">
    <text evidence="9">Belongs to the binding-protein-dependent transport system permease family. LivHM subfamily.</text>
</comment>
<gene>
    <name evidence="11" type="ORF">BE15_00305</name>
</gene>
<keyword evidence="4" id="KW-0997">Cell inner membrane</keyword>
<evidence type="ECO:0000256" key="7">
    <source>
        <dbReference type="ARBA" id="ARBA00022989"/>
    </source>
</evidence>
<comment type="caution">
    <text evidence="11">The sequence shown here is derived from an EMBL/GenBank/DDBJ whole genome shotgun (WGS) entry which is preliminary data.</text>
</comment>
<feature type="transmembrane region" description="Helical" evidence="10">
    <location>
        <begin position="190"/>
        <end position="209"/>
    </location>
</feature>
<feature type="transmembrane region" description="Helical" evidence="10">
    <location>
        <begin position="145"/>
        <end position="161"/>
    </location>
</feature>
<dbReference type="PANTHER" id="PTHR11795:SF371">
    <property type="entry name" value="HIGH-AFFINITY BRANCHED-CHAIN AMINO ACID TRANSPORT SYSTEM PERMEASE PROTEIN LIVH"/>
    <property type="match status" value="1"/>
</dbReference>
<comment type="subcellular location">
    <subcellularLocation>
        <location evidence="1">Cell membrane</location>
        <topology evidence="1">Multi-pass membrane protein</topology>
    </subcellularLocation>
</comment>
<dbReference type="GO" id="GO:0015190">
    <property type="term" value="F:L-leucine transmembrane transporter activity"/>
    <property type="evidence" value="ECO:0007669"/>
    <property type="project" value="TreeGrafter"/>
</dbReference>
<evidence type="ECO:0000256" key="2">
    <source>
        <dbReference type="ARBA" id="ARBA00022448"/>
    </source>
</evidence>
<feature type="transmembrane region" description="Helical" evidence="10">
    <location>
        <begin position="42"/>
        <end position="59"/>
    </location>
</feature>
<proteinExistence type="inferred from homology"/>
<evidence type="ECO:0000256" key="6">
    <source>
        <dbReference type="ARBA" id="ARBA00022970"/>
    </source>
</evidence>
<reference evidence="11 12" key="1">
    <citation type="submission" date="2014-02" db="EMBL/GenBank/DDBJ databases">
        <title>The small core and large imbalanced accessory genome model reveals a collaborative survival strategy of Sorangium cellulosum strains in nature.</title>
        <authorList>
            <person name="Han K."/>
            <person name="Peng R."/>
            <person name="Blom J."/>
            <person name="Li Y.-Z."/>
        </authorList>
    </citation>
    <scope>NUCLEOTIDE SEQUENCE [LARGE SCALE GENOMIC DNA]</scope>
    <source>
        <strain evidence="11 12">So0008-312</strain>
    </source>
</reference>
<dbReference type="Proteomes" id="UP000075260">
    <property type="component" value="Unassembled WGS sequence"/>
</dbReference>
<keyword evidence="3" id="KW-1003">Cell membrane</keyword>
<evidence type="ECO:0000256" key="5">
    <source>
        <dbReference type="ARBA" id="ARBA00022692"/>
    </source>
</evidence>
<evidence type="ECO:0000313" key="11">
    <source>
        <dbReference type="EMBL" id="KYF61119.1"/>
    </source>
</evidence>
<dbReference type="CDD" id="cd06582">
    <property type="entry name" value="TM_PBP1_LivH_like"/>
    <property type="match status" value="1"/>
</dbReference>
<dbReference type="GO" id="GO:0015188">
    <property type="term" value="F:L-isoleucine transmembrane transporter activity"/>
    <property type="evidence" value="ECO:0007669"/>
    <property type="project" value="TreeGrafter"/>
</dbReference>
<dbReference type="AlphaFoldDB" id="A0A150PZJ3"/>
<dbReference type="GO" id="GO:0005886">
    <property type="term" value="C:plasma membrane"/>
    <property type="evidence" value="ECO:0007669"/>
    <property type="project" value="UniProtKB-SubCell"/>
</dbReference>
<feature type="transmembrane region" description="Helical" evidence="10">
    <location>
        <begin position="105"/>
        <end position="125"/>
    </location>
</feature>
<dbReference type="GO" id="GO:0015808">
    <property type="term" value="P:L-alanine transport"/>
    <property type="evidence" value="ECO:0007669"/>
    <property type="project" value="TreeGrafter"/>
</dbReference>
<evidence type="ECO:0000256" key="8">
    <source>
        <dbReference type="ARBA" id="ARBA00023136"/>
    </source>
</evidence>
<evidence type="ECO:0000256" key="10">
    <source>
        <dbReference type="SAM" id="Phobius"/>
    </source>
</evidence>
<evidence type="ECO:0000313" key="12">
    <source>
        <dbReference type="Proteomes" id="UP000075260"/>
    </source>
</evidence>
<feature type="transmembrane region" description="Helical" evidence="10">
    <location>
        <begin position="262"/>
        <end position="280"/>
    </location>
</feature>
<evidence type="ECO:0000256" key="9">
    <source>
        <dbReference type="ARBA" id="ARBA00037998"/>
    </source>
</evidence>
<feature type="transmembrane region" description="Helical" evidence="10">
    <location>
        <begin position="12"/>
        <end position="35"/>
    </location>
</feature>
<keyword evidence="7 10" id="KW-1133">Transmembrane helix</keyword>
<keyword evidence="6" id="KW-0029">Amino-acid transport</keyword>
<keyword evidence="2" id="KW-0813">Transport</keyword>
<dbReference type="PANTHER" id="PTHR11795">
    <property type="entry name" value="BRANCHED-CHAIN AMINO ACID TRANSPORT SYSTEM PERMEASE PROTEIN LIVH"/>
    <property type="match status" value="1"/>
</dbReference>
<feature type="transmembrane region" description="Helical" evidence="10">
    <location>
        <begin position="65"/>
        <end position="85"/>
    </location>
</feature>
<evidence type="ECO:0000256" key="3">
    <source>
        <dbReference type="ARBA" id="ARBA00022475"/>
    </source>
</evidence>
<keyword evidence="5 10" id="KW-0812">Transmembrane</keyword>
<sequence>MEKIVNALITGLAQGSMIALVALGYTMVYGILKLINFAHSEVFMMGAFAGLFGITMFGAQDAPLVAGVGGTLCAMAFAGVLGVLVEKVAYAPLRSRGRGLANTRITPLVTALGMSVLLQNLAQLLFTARYRAYPQLLPIEHTRKVIFVSSILVMIGLELLVRRTWTGKAMRALSVNIEAARLMGIRTSRIIALTFLTGSTLAAVGAVLYCLDQSQVYPTMGVVIGNRAFVAAVIGGIGNITGAMLGGMLIGVIGEMTKLTPYSGLQDVLVFAVLIAVLLVKPTGLLGTTGTEKV</sequence>
<dbReference type="RefSeq" id="WP_061613189.1">
    <property type="nucleotide sequence ID" value="NZ_JEMA01001218.1"/>
</dbReference>
<keyword evidence="8 10" id="KW-0472">Membrane</keyword>
<dbReference type="Pfam" id="PF02653">
    <property type="entry name" value="BPD_transp_2"/>
    <property type="match status" value="1"/>
</dbReference>
<dbReference type="GO" id="GO:1903806">
    <property type="term" value="P:L-isoleucine import across plasma membrane"/>
    <property type="evidence" value="ECO:0007669"/>
    <property type="project" value="TreeGrafter"/>
</dbReference>
<dbReference type="OrthoDB" id="9807115at2"/>
<dbReference type="GO" id="GO:0005304">
    <property type="term" value="F:L-valine transmembrane transporter activity"/>
    <property type="evidence" value="ECO:0007669"/>
    <property type="project" value="TreeGrafter"/>
</dbReference>
<dbReference type="GO" id="GO:0042941">
    <property type="term" value="P:D-alanine transmembrane transport"/>
    <property type="evidence" value="ECO:0007669"/>
    <property type="project" value="TreeGrafter"/>
</dbReference>
<name>A0A150PZJ3_SORCE</name>
<feature type="transmembrane region" description="Helical" evidence="10">
    <location>
        <begin position="229"/>
        <end position="250"/>
    </location>
</feature>
<organism evidence="11 12">
    <name type="scientific">Sorangium cellulosum</name>
    <name type="common">Polyangium cellulosum</name>
    <dbReference type="NCBI Taxonomy" id="56"/>
    <lineage>
        <taxon>Bacteria</taxon>
        <taxon>Pseudomonadati</taxon>
        <taxon>Myxococcota</taxon>
        <taxon>Polyangia</taxon>
        <taxon>Polyangiales</taxon>
        <taxon>Polyangiaceae</taxon>
        <taxon>Sorangium</taxon>
    </lineage>
</organism>
<evidence type="ECO:0000256" key="1">
    <source>
        <dbReference type="ARBA" id="ARBA00004651"/>
    </source>
</evidence>
<dbReference type="InterPro" id="IPR001851">
    <property type="entry name" value="ABC_transp_permease"/>
</dbReference>
<protein>
    <submittedName>
        <fullName evidence="11">Branched-chain amino acid ABC transporter permease</fullName>
    </submittedName>
</protein>
<accession>A0A150PZJ3</accession>